<dbReference type="InterPro" id="IPR050863">
    <property type="entry name" value="CenT-Element_Derived"/>
</dbReference>
<dbReference type="InParanoid" id="A0A409XIU5"/>
<dbReference type="InterPro" id="IPR004875">
    <property type="entry name" value="DDE_SF_endonuclease_dom"/>
</dbReference>
<sequence length="403" mass="45689">MVKKALSKAVKRNKQHRANKYQVSQAAAFYIEGQTGYREKKSIQDVALKFSKKQKLTVTEETVLVTFILESANIGFPLSHQQIKQYANAVLESKNGAGYKPVGKRWVFNFMDRHYKKLQTHWSKPLDTQCAKSLNPAAVESWFKIVEEFVVELGIWKEDIYGMDESGFLMAYTGKERVIGVITICADGTTVQPLIIFKGKKIRESWGKNNVSNSYFTCSENGWTDAKIGYCWISEVFDPEIKAKAAGQKHVLILDGHSSHYTAEFLKYARKNDIIVLGYPLHCTHALQGLDVVCFERMKEAWKKVISNIKEETKAAVSKPDFLYLFGTAYNESFTKAMVKAAFQVTWVYPFNKNAISEKQMKPSRTSSVKGEFPLPQPSPVHAILIAWGQNNTKIEGIRNQLA</sequence>
<dbReference type="Proteomes" id="UP000283269">
    <property type="component" value="Unassembled WGS sequence"/>
</dbReference>
<dbReference type="GO" id="GO:0003677">
    <property type="term" value="F:DNA binding"/>
    <property type="evidence" value="ECO:0007669"/>
    <property type="project" value="UniProtKB-KW"/>
</dbReference>
<dbReference type="STRING" id="93625.A0A409XIU5"/>
<dbReference type="PANTHER" id="PTHR19303">
    <property type="entry name" value="TRANSPOSON"/>
    <property type="match status" value="1"/>
</dbReference>
<dbReference type="PANTHER" id="PTHR19303:SF74">
    <property type="entry name" value="POGO TRANSPOSABLE ELEMENT WITH KRAB DOMAIN"/>
    <property type="match status" value="1"/>
</dbReference>
<name>A0A409XIU5_PSICY</name>
<dbReference type="Pfam" id="PF03184">
    <property type="entry name" value="DDE_1"/>
    <property type="match status" value="1"/>
</dbReference>
<comment type="caution">
    <text evidence="3">The sequence shown here is derived from an EMBL/GenBank/DDBJ whole genome shotgun (WGS) entry which is preliminary data.</text>
</comment>
<feature type="non-terminal residue" evidence="3">
    <location>
        <position position="403"/>
    </location>
</feature>
<dbReference type="EMBL" id="NHYD01001573">
    <property type="protein sequence ID" value="PPQ90672.1"/>
    <property type="molecule type" value="Genomic_DNA"/>
</dbReference>
<evidence type="ECO:0000313" key="4">
    <source>
        <dbReference type="Proteomes" id="UP000283269"/>
    </source>
</evidence>
<organism evidence="3 4">
    <name type="scientific">Psilocybe cyanescens</name>
    <dbReference type="NCBI Taxonomy" id="93625"/>
    <lineage>
        <taxon>Eukaryota</taxon>
        <taxon>Fungi</taxon>
        <taxon>Dikarya</taxon>
        <taxon>Basidiomycota</taxon>
        <taxon>Agaricomycotina</taxon>
        <taxon>Agaricomycetes</taxon>
        <taxon>Agaricomycetidae</taxon>
        <taxon>Agaricales</taxon>
        <taxon>Agaricineae</taxon>
        <taxon>Strophariaceae</taxon>
        <taxon>Psilocybe</taxon>
    </lineage>
</organism>
<dbReference type="InterPro" id="IPR006600">
    <property type="entry name" value="HTH_CenpB_DNA-bd_dom"/>
</dbReference>
<dbReference type="OrthoDB" id="2917041at2759"/>
<accession>A0A409XIU5</accession>
<gene>
    <name evidence="3" type="ORF">CVT25_004665</name>
</gene>
<dbReference type="AlphaFoldDB" id="A0A409XIU5"/>
<feature type="domain" description="HTH CENPB-type" evidence="2">
    <location>
        <begin position="48"/>
        <end position="120"/>
    </location>
</feature>
<evidence type="ECO:0000259" key="2">
    <source>
        <dbReference type="PROSITE" id="PS51253"/>
    </source>
</evidence>
<dbReference type="GO" id="GO:0005634">
    <property type="term" value="C:nucleus"/>
    <property type="evidence" value="ECO:0007669"/>
    <property type="project" value="TreeGrafter"/>
</dbReference>
<evidence type="ECO:0000313" key="3">
    <source>
        <dbReference type="EMBL" id="PPQ90672.1"/>
    </source>
</evidence>
<proteinExistence type="predicted"/>
<dbReference type="PROSITE" id="PS51253">
    <property type="entry name" value="HTH_CENPB"/>
    <property type="match status" value="1"/>
</dbReference>
<dbReference type="Pfam" id="PF03221">
    <property type="entry name" value="HTH_Tnp_Tc5"/>
    <property type="match status" value="1"/>
</dbReference>
<reference evidence="3 4" key="1">
    <citation type="journal article" date="2018" name="Evol. Lett.">
        <title>Horizontal gene cluster transfer increased hallucinogenic mushroom diversity.</title>
        <authorList>
            <person name="Reynolds H.T."/>
            <person name="Vijayakumar V."/>
            <person name="Gluck-Thaler E."/>
            <person name="Korotkin H.B."/>
            <person name="Matheny P.B."/>
            <person name="Slot J.C."/>
        </authorList>
    </citation>
    <scope>NUCLEOTIDE SEQUENCE [LARGE SCALE GENOMIC DNA]</scope>
    <source>
        <strain evidence="3 4">2631</strain>
    </source>
</reference>
<keyword evidence="4" id="KW-1185">Reference proteome</keyword>
<keyword evidence="1" id="KW-0238">DNA-binding</keyword>
<evidence type="ECO:0000256" key="1">
    <source>
        <dbReference type="ARBA" id="ARBA00023125"/>
    </source>
</evidence>
<protein>
    <recommendedName>
        <fullName evidence="2">HTH CENPB-type domain-containing protein</fullName>
    </recommendedName>
</protein>